<evidence type="ECO:0000256" key="1">
    <source>
        <dbReference type="SAM" id="MobiDB-lite"/>
    </source>
</evidence>
<accession>A0A8S0UTW0</accession>
<gene>
    <name evidence="2" type="ORF">OLEA9_A074318</name>
</gene>
<proteinExistence type="predicted"/>
<protein>
    <submittedName>
        <fullName evidence="2">Histone acetyltransferase</fullName>
    </submittedName>
</protein>
<feature type="compositionally biased region" description="Basic and acidic residues" evidence="1">
    <location>
        <begin position="50"/>
        <end position="64"/>
    </location>
</feature>
<reference evidence="2 3" key="1">
    <citation type="submission" date="2019-12" db="EMBL/GenBank/DDBJ databases">
        <authorList>
            <person name="Alioto T."/>
            <person name="Alioto T."/>
            <person name="Gomez Garrido J."/>
        </authorList>
    </citation>
    <scope>NUCLEOTIDE SEQUENCE [LARGE SCALE GENOMIC DNA]</scope>
</reference>
<comment type="caution">
    <text evidence="2">The sequence shown here is derived from an EMBL/GenBank/DDBJ whole genome shotgun (WGS) entry which is preliminary data.</text>
</comment>
<sequence>MDSDEIVVSSIQAGMKREFAMMMKAQAEIGMSSGQRRVTRSQISGACSKDVVESVDKTGNERKGSSAKRRKRDTEENLGGEEAASPYAMILMD</sequence>
<dbReference type="Proteomes" id="UP000594638">
    <property type="component" value="Unassembled WGS sequence"/>
</dbReference>
<dbReference type="Gramene" id="OE9A074318T1">
    <property type="protein sequence ID" value="OE9A074318C1"/>
    <property type="gene ID" value="OE9A074318"/>
</dbReference>
<feature type="compositionally biased region" description="Polar residues" evidence="1">
    <location>
        <begin position="32"/>
        <end position="45"/>
    </location>
</feature>
<evidence type="ECO:0000313" key="2">
    <source>
        <dbReference type="EMBL" id="CAA3021397.1"/>
    </source>
</evidence>
<name>A0A8S0UTW0_OLEEU</name>
<organism evidence="2 3">
    <name type="scientific">Olea europaea subsp. europaea</name>
    <dbReference type="NCBI Taxonomy" id="158383"/>
    <lineage>
        <taxon>Eukaryota</taxon>
        <taxon>Viridiplantae</taxon>
        <taxon>Streptophyta</taxon>
        <taxon>Embryophyta</taxon>
        <taxon>Tracheophyta</taxon>
        <taxon>Spermatophyta</taxon>
        <taxon>Magnoliopsida</taxon>
        <taxon>eudicotyledons</taxon>
        <taxon>Gunneridae</taxon>
        <taxon>Pentapetalae</taxon>
        <taxon>asterids</taxon>
        <taxon>lamiids</taxon>
        <taxon>Lamiales</taxon>
        <taxon>Oleaceae</taxon>
        <taxon>Oleeae</taxon>
        <taxon>Olea</taxon>
    </lineage>
</organism>
<evidence type="ECO:0000313" key="3">
    <source>
        <dbReference type="Proteomes" id="UP000594638"/>
    </source>
</evidence>
<dbReference type="EMBL" id="CACTIH010009053">
    <property type="protein sequence ID" value="CAA3021397.1"/>
    <property type="molecule type" value="Genomic_DNA"/>
</dbReference>
<keyword evidence="3" id="KW-1185">Reference proteome</keyword>
<feature type="region of interest" description="Disordered" evidence="1">
    <location>
        <begin position="31"/>
        <end position="85"/>
    </location>
</feature>
<dbReference type="AlphaFoldDB" id="A0A8S0UTW0"/>